<dbReference type="AlphaFoldDB" id="A0AAF0ZCD0"/>
<sequence>MNKWHNFYTLLLGYCLIIATLLIIDHYLLTDSPTSTELCIIGNEITTISECYDVMLNGL</sequence>
<name>A0AAF0ZCD0_9CHRO</name>
<dbReference type="EMBL" id="CP138348">
    <property type="protein sequence ID" value="WPF87372.1"/>
    <property type="molecule type" value="Genomic_DNA"/>
</dbReference>
<proteinExistence type="predicted"/>
<protein>
    <submittedName>
        <fullName evidence="2">Uncharacterized protein</fullName>
    </submittedName>
</protein>
<keyword evidence="1" id="KW-0472">Membrane</keyword>
<reference evidence="2" key="1">
    <citation type="submission" date="2023-11" db="EMBL/GenBank/DDBJ databases">
        <title>Genome sequence of Cyanobacterium aponinum BCRC AL20115.</title>
        <authorList>
            <person name="Chang H.-Y."/>
            <person name="Lin K.-M."/>
            <person name="Hsueh H.-T."/>
            <person name="Chu H.-A."/>
            <person name="Kuo C.-H."/>
        </authorList>
    </citation>
    <scope>NUCLEOTIDE SEQUENCE</scope>
    <source>
        <strain evidence="2">AL20115</strain>
    </source>
</reference>
<accession>A0AAF0ZCD0</accession>
<feature type="transmembrane region" description="Helical" evidence="1">
    <location>
        <begin position="7"/>
        <end position="29"/>
    </location>
</feature>
<evidence type="ECO:0000256" key="1">
    <source>
        <dbReference type="SAM" id="Phobius"/>
    </source>
</evidence>
<keyword evidence="1" id="KW-1133">Transmembrane helix</keyword>
<organism evidence="2">
    <name type="scientific">Cyanobacterium aponinum AL20115</name>
    <dbReference type="NCBI Taxonomy" id="3090662"/>
    <lineage>
        <taxon>Bacteria</taxon>
        <taxon>Bacillati</taxon>
        <taxon>Cyanobacteriota</taxon>
        <taxon>Cyanophyceae</taxon>
        <taxon>Oscillatoriophycideae</taxon>
        <taxon>Chroococcales</taxon>
        <taxon>Geminocystaceae</taxon>
        <taxon>Cyanobacterium</taxon>
    </lineage>
</organism>
<gene>
    <name evidence="2" type="ORF">SAY89_11195</name>
</gene>
<keyword evidence="1" id="KW-0812">Transmembrane</keyword>
<dbReference type="RefSeq" id="WP_320000978.1">
    <property type="nucleotide sequence ID" value="NZ_CP138348.1"/>
</dbReference>
<evidence type="ECO:0000313" key="2">
    <source>
        <dbReference type="EMBL" id="WPF87372.1"/>
    </source>
</evidence>